<dbReference type="EMBL" id="LS974625">
    <property type="protein sequence ID" value="CAG7864723.1"/>
    <property type="molecule type" value="Genomic_DNA"/>
</dbReference>
<dbReference type="Gramene" id="A09p51900.2_BraZ1">
    <property type="protein sequence ID" value="A09p51900.2_BraZ1.CDS"/>
    <property type="gene ID" value="A09g51900.2_BraZ1"/>
</dbReference>
<gene>
    <name evidence="2" type="ORF">BRAPAZ1V2_A09P51900.2</name>
</gene>
<feature type="non-terminal residue" evidence="2">
    <location>
        <position position="1"/>
    </location>
</feature>
<dbReference type="AlphaFoldDB" id="A0A8D9CY20"/>
<evidence type="ECO:0000313" key="3">
    <source>
        <dbReference type="Proteomes" id="UP000694005"/>
    </source>
</evidence>
<name>A0A8D9CY20_BRACM</name>
<feature type="non-terminal residue" evidence="2">
    <location>
        <position position="400"/>
    </location>
</feature>
<feature type="region of interest" description="Disordered" evidence="1">
    <location>
        <begin position="300"/>
        <end position="320"/>
    </location>
</feature>
<accession>A0A8D9CY20</accession>
<protein>
    <submittedName>
        <fullName evidence="2">Uncharacterized protein</fullName>
    </submittedName>
</protein>
<evidence type="ECO:0000313" key="2">
    <source>
        <dbReference type="EMBL" id="CAG7864723.1"/>
    </source>
</evidence>
<reference evidence="2 3" key="1">
    <citation type="submission" date="2021-07" db="EMBL/GenBank/DDBJ databases">
        <authorList>
            <consortium name="Genoscope - CEA"/>
            <person name="William W."/>
        </authorList>
    </citation>
    <scope>NUCLEOTIDE SEQUENCE [LARGE SCALE GENOMIC DNA]</scope>
</reference>
<organism evidence="2 3">
    <name type="scientific">Brassica campestris</name>
    <name type="common">Field mustard</name>
    <dbReference type="NCBI Taxonomy" id="3711"/>
    <lineage>
        <taxon>Eukaryota</taxon>
        <taxon>Viridiplantae</taxon>
        <taxon>Streptophyta</taxon>
        <taxon>Embryophyta</taxon>
        <taxon>Tracheophyta</taxon>
        <taxon>Spermatophyta</taxon>
        <taxon>Magnoliopsida</taxon>
        <taxon>eudicotyledons</taxon>
        <taxon>Gunneridae</taxon>
        <taxon>Pentapetalae</taxon>
        <taxon>rosids</taxon>
        <taxon>malvids</taxon>
        <taxon>Brassicales</taxon>
        <taxon>Brassicaceae</taxon>
        <taxon>Brassiceae</taxon>
        <taxon>Brassica</taxon>
    </lineage>
</organism>
<sequence>TLPVPVIEAPFARPLSDAGGVMARRRRPSKTLRLSLLLSSIRSSSLVSSVSLSWSENIVTVSFSGGSRSMFSVSSSAHRLTLTVMCLVGLRSVRISSRFIVIAPVRALIVSHAVDGSPLRPSLKVSRDDVVKPFGSLSTGVVIFWGSPLFLSLLSATTTVTHQCSATATRFNSRKSLNLRGNRRSAPTLTPSSVPLNRRCSLSGDPSSCQRQRNSIAQACEMGLFACRLGLVSLLNFIQSHSIVSKPICLWGRLVYLASLLKNSDGFIGLFTETNMLTMSYLSFLKRTLIVFLPVGSLGSLSSSSPYSSPSSSSPAFSRRSVSPSAHVRRCISKSITVLLSCGAVRSGPEDAADLVSTIFRGADWISTSLFNVTKFQPSGTAVNLTHSSFAMNSLSLYLR</sequence>
<proteinExistence type="predicted"/>
<evidence type="ECO:0000256" key="1">
    <source>
        <dbReference type="SAM" id="MobiDB-lite"/>
    </source>
</evidence>
<dbReference type="Proteomes" id="UP000694005">
    <property type="component" value="Chromosome A09"/>
</dbReference>